<organism evidence="6 7">
    <name type="scientific">Potamilus streckersoni</name>
    <dbReference type="NCBI Taxonomy" id="2493646"/>
    <lineage>
        <taxon>Eukaryota</taxon>
        <taxon>Metazoa</taxon>
        <taxon>Spiralia</taxon>
        <taxon>Lophotrochozoa</taxon>
        <taxon>Mollusca</taxon>
        <taxon>Bivalvia</taxon>
        <taxon>Autobranchia</taxon>
        <taxon>Heteroconchia</taxon>
        <taxon>Palaeoheterodonta</taxon>
        <taxon>Unionida</taxon>
        <taxon>Unionoidea</taxon>
        <taxon>Unionidae</taxon>
        <taxon>Ambleminae</taxon>
        <taxon>Lampsilini</taxon>
        <taxon>Potamilus</taxon>
    </lineage>
</organism>
<reference evidence="6" key="3">
    <citation type="submission" date="2023-05" db="EMBL/GenBank/DDBJ databases">
        <authorList>
            <person name="Smith C.H."/>
        </authorList>
    </citation>
    <scope>NUCLEOTIDE SEQUENCE</scope>
    <source>
        <strain evidence="6">CHS0354</strain>
        <tissue evidence="6">Mantle</tissue>
    </source>
</reference>
<keyword evidence="7" id="KW-1185">Reference proteome</keyword>
<dbReference type="Gene3D" id="1.20.1080.10">
    <property type="entry name" value="Glycerol uptake facilitator protein"/>
    <property type="match status" value="1"/>
</dbReference>
<keyword evidence="3 5" id="KW-1133">Transmembrane helix</keyword>
<keyword evidence="2 5" id="KW-0812">Transmembrane</keyword>
<comment type="caution">
    <text evidence="6">The sequence shown here is derived from an EMBL/GenBank/DDBJ whole genome shotgun (WGS) entry which is preliminary data.</text>
</comment>
<gene>
    <name evidence="6" type="ORF">CHS0354_012106</name>
</gene>
<dbReference type="InterPro" id="IPR051883">
    <property type="entry name" value="AQP11/12_channel"/>
</dbReference>
<evidence type="ECO:0000256" key="1">
    <source>
        <dbReference type="ARBA" id="ARBA00004141"/>
    </source>
</evidence>
<dbReference type="GO" id="GO:0015267">
    <property type="term" value="F:channel activity"/>
    <property type="evidence" value="ECO:0007669"/>
    <property type="project" value="TreeGrafter"/>
</dbReference>
<feature type="transmembrane region" description="Helical" evidence="5">
    <location>
        <begin position="243"/>
        <end position="262"/>
    </location>
</feature>
<dbReference type="Proteomes" id="UP001195483">
    <property type="component" value="Unassembled WGS sequence"/>
</dbReference>
<feature type="transmembrane region" description="Helical" evidence="5">
    <location>
        <begin position="201"/>
        <end position="223"/>
    </location>
</feature>
<evidence type="ECO:0000256" key="2">
    <source>
        <dbReference type="ARBA" id="ARBA00022692"/>
    </source>
</evidence>
<name>A0AAE0VT47_9BIVA</name>
<sequence>MQLSHSVWTSVLGFEPPYHSLPTFLAPYYVYLSIFIICISLYQLAKLLTPLLLREYVLDYIKCLTFVAYPWGHGLARRFYGHLGYLVSMVPVNSTTALLMNHGYGNPLDVWGGYLRGVVPIWKLVVKCIILIFAGISAYNLGFLIMSMELHPAYTEIIHKKCESDLKIPAYYGFLLEMFGSLLDSWVGLQVLTRSNTVNVVIGFVFDGILVIMGVGMTGMYLHPAMATGHSFGCGDTPFLNHILIYWLAPFMGMYWATIINTKFHIQRSTGKENLNGRTKSVDTDKKKNVTEFHNTLSGVRKRSKRI</sequence>
<reference evidence="6" key="2">
    <citation type="journal article" date="2021" name="Genome Biol. Evol.">
        <title>Developing a high-quality reference genome for a parasitic bivalve with doubly uniparental inheritance (Bivalvia: Unionida).</title>
        <authorList>
            <person name="Smith C.H."/>
        </authorList>
    </citation>
    <scope>NUCLEOTIDE SEQUENCE</scope>
    <source>
        <strain evidence="6">CHS0354</strain>
        <tissue evidence="6">Mantle</tissue>
    </source>
</reference>
<dbReference type="EMBL" id="JAEAOA010000745">
    <property type="protein sequence ID" value="KAK3588060.1"/>
    <property type="molecule type" value="Genomic_DNA"/>
</dbReference>
<evidence type="ECO:0000256" key="5">
    <source>
        <dbReference type="SAM" id="Phobius"/>
    </source>
</evidence>
<dbReference type="SUPFAM" id="SSF81338">
    <property type="entry name" value="Aquaporin-like"/>
    <property type="match status" value="1"/>
</dbReference>
<dbReference type="InterPro" id="IPR023271">
    <property type="entry name" value="Aquaporin-like"/>
</dbReference>
<dbReference type="PANTHER" id="PTHR21191:SF16">
    <property type="entry name" value="AQUAPORIN"/>
    <property type="match status" value="1"/>
</dbReference>
<keyword evidence="4 5" id="KW-0472">Membrane</keyword>
<proteinExistence type="predicted"/>
<dbReference type="GO" id="GO:0005737">
    <property type="term" value="C:cytoplasm"/>
    <property type="evidence" value="ECO:0007669"/>
    <property type="project" value="TreeGrafter"/>
</dbReference>
<feature type="transmembrane region" description="Helical" evidence="5">
    <location>
        <begin position="28"/>
        <end position="45"/>
    </location>
</feature>
<evidence type="ECO:0000313" key="6">
    <source>
        <dbReference type="EMBL" id="KAK3588060.1"/>
    </source>
</evidence>
<evidence type="ECO:0000313" key="7">
    <source>
        <dbReference type="Proteomes" id="UP001195483"/>
    </source>
</evidence>
<accession>A0AAE0VT47</accession>
<evidence type="ECO:0000256" key="3">
    <source>
        <dbReference type="ARBA" id="ARBA00022989"/>
    </source>
</evidence>
<dbReference type="AlphaFoldDB" id="A0AAE0VT47"/>
<dbReference type="PANTHER" id="PTHR21191">
    <property type="entry name" value="AQUAPORIN"/>
    <property type="match status" value="1"/>
</dbReference>
<feature type="transmembrane region" description="Helical" evidence="5">
    <location>
        <begin position="124"/>
        <end position="148"/>
    </location>
</feature>
<comment type="subcellular location">
    <subcellularLocation>
        <location evidence="1">Membrane</location>
        <topology evidence="1">Multi-pass membrane protein</topology>
    </subcellularLocation>
</comment>
<feature type="transmembrane region" description="Helical" evidence="5">
    <location>
        <begin position="168"/>
        <end position="189"/>
    </location>
</feature>
<protein>
    <submittedName>
        <fullName evidence="6">Uncharacterized protein</fullName>
    </submittedName>
</protein>
<evidence type="ECO:0000256" key="4">
    <source>
        <dbReference type="ARBA" id="ARBA00023136"/>
    </source>
</evidence>
<dbReference type="GO" id="GO:0016020">
    <property type="term" value="C:membrane"/>
    <property type="evidence" value="ECO:0007669"/>
    <property type="project" value="UniProtKB-SubCell"/>
</dbReference>
<reference evidence="6" key="1">
    <citation type="journal article" date="2021" name="Genome Biol. Evol.">
        <title>A High-Quality Reference Genome for a Parasitic Bivalve with Doubly Uniparental Inheritance (Bivalvia: Unionida).</title>
        <authorList>
            <person name="Smith C.H."/>
        </authorList>
    </citation>
    <scope>NUCLEOTIDE SEQUENCE</scope>
    <source>
        <strain evidence="6">CHS0354</strain>
    </source>
</reference>